<protein>
    <submittedName>
        <fullName evidence="2">Uncharacterized protein</fullName>
    </submittedName>
</protein>
<proteinExistence type="predicted"/>
<dbReference type="EMBL" id="HBUF01382944">
    <property type="protein sequence ID" value="CAG6731009.1"/>
    <property type="molecule type" value="Transcribed_RNA"/>
</dbReference>
<accession>A0A8D8LP45</accession>
<dbReference type="EMBL" id="HBUF01382945">
    <property type="protein sequence ID" value="CAG6731012.1"/>
    <property type="molecule type" value="Transcribed_RNA"/>
</dbReference>
<feature type="compositionally biased region" description="Low complexity" evidence="1">
    <location>
        <begin position="100"/>
        <end position="114"/>
    </location>
</feature>
<organism evidence="2">
    <name type="scientific">Cacopsylla melanoneura</name>
    <dbReference type="NCBI Taxonomy" id="428564"/>
    <lineage>
        <taxon>Eukaryota</taxon>
        <taxon>Metazoa</taxon>
        <taxon>Ecdysozoa</taxon>
        <taxon>Arthropoda</taxon>
        <taxon>Hexapoda</taxon>
        <taxon>Insecta</taxon>
        <taxon>Pterygota</taxon>
        <taxon>Neoptera</taxon>
        <taxon>Paraneoptera</taxon>
        <taxon>Hemiptera</taxon>
        <taxon>Sternorrhyncha</taxon>
        <taxon>Psylloidea</taxon>
        <taxon>Psyllidae</taxon>
        <taxon>Psyllinae</taxon>
        <taxon>Cacopsylla</taxon>
    </lineage>
</organism>
<feature type="region of interest" description="Disordered" evidence="1">
    <location>
        <begin position="100"/>
        <end position="138"/>
    </location>
</feature>
<evidence type="ECO:0000313" key="2">
    <source>
        <dbReference type="EMBL" id="CAG6608881.1"/>
    </source>
</evidence>
<name>A0A8D8LP45_9HEMI</name>
<reference evidence="2" key="1">
    <citation type="submission" date="2021-05" db="EMBL/GenBank/DDBJ databases">
        <authorList>
            <person name="Alioto T."/>
            <person name="Alioto T."/>
            <person name="Gomez Garrido J."/>
        </authorList>
    </citation>
    <scope>NUCLEOTIDE SEQUENCE</scope>
</reference>
<evidence type="ECO:0000256" key="1">
    <source>
        <dbReference type="SAM" id="MobiDB-lite"/>
    </source>
</evidence>
<sequence length="138" mass="14659">MGARGVGWLGSERGEFLTYLSPESPPIQDEDGDSIRSPSCPNTYDCWPRIIRRATSGDLSPCDSNHLRLSGLRTLLGGTHLILVNTFFATLENRLFVPGVAPPGEGTPGTPGAAITLTEGRPGSDGVRAAPREKVSRS</sequence>
<dbReference type="EMBL" id="HBUF01013450">
    <property type="protein sequence ID" value="CAG6608877.1"/>
    <property type="molecule type" value="Transcribed_RNA"/>
</dbReference>
<dbReference type="EMBL" id="HBUF01013451">
    <property type="protein sequence ID" value="CAG6608881.1"/>
    <property type="molecule type" value="Transcribed_RNA"/>
</dbReference>
<dbReference type="EMBL" id="HBUF01382943">
    <property type="protein sequence ID" value="CAG6731006.1"/>
    <property type="molecule type" value="Transcribed_RNA"/>
</dbReference>
<dbReference type="AlphaFoldDB" id="A0A8D8LP45"/>
<dbReference type="EMBL" id="HBUF01013449">
    <property type="protein sequence ID" value="CAG6608873.1"/>
    <property type="molecule type" value="Transcribed_RNA"/>
</dbReference>